<reference evidence="1" key="1">
    <citation type="submission" date="2020-07" db="EMBL/GenBank/DDBJ databases">
        <title>Huge and variable diversity of episymbiotic CPR bacteria and DPANN archaea in groundwater ecosystems.</title>
        <authorList>
            <person name="He C.Y."/>
            <person name="Keren R."/>
            <person name="Whittaker M."/>
            <person name="Farag I.F."/>
            <person name="Doudna J."/>
            <person name="Cate J.H.D."/>
            <person name="Banfield J.F."/>
        </authorList>
    </citation>
    <scope>NUCLEOTIDE SEQUENCE</scope>
    <source>
        <strain evidence="1">NC_groundwater_1482_Ag_S-0.65um_47_24</strain>
    </source>
</reference>
<proteinExistence type="predicted"/>
<evidence type="ECO:0000313" key="2">
    <source>
        <dbReference type="Proteomes" id="UP000772181"/>
    </source>
</evidence>
<keyword evidence="1" id="KW-0808">Transferase</keyword>
<sequence>MSLKSDSYKEFTEVELMTCAAARLFEDAKTYFIGFGMPQLAGLLAQRLYTPNMTMAYEYGVLAPKIKVPFHDLIMGHSNDNYKAVAWLSMNGIFTHAALGFFDYGILGAVEIDRFGNINSTIVGDDYQKPKGRFPGSGGANEIASLCWRTIVVLVHEKRRFKEKVNFITSPGYLDGSPGAREKVGLPSQTGPYRCVSSKAIFGYDEETREMKLRGALAGSTPKAVLAEMEFTPLVEDHVEQIVPPSPDELRILREEIDPNNLVIKKGKVIRI</sequence>
<organism evidence="1 2">
    <name type="scientific">Tectimicrobiota bacterium</name>
    <dbReference type="NCBI Taxonomy" id="2528274"/>
    <lineage>
        <taxon>Bacteria</taxon>
        <taxon>Pseudomonadati</taxon>
        <taxon>Nitrospinota/Tectimicrobiota group</taxon>
        <taxon>Candidatus Tectimicrobiota</taxon>
    </lineage>
</organism>
<name>A0A933GLQ9_UNCTE</name>
<gene>
    <name evidence="1" type="ORF">HY730_03625</name>
</gene>
<dbReference type="PANTHER" id="PTHR43293:SF3">
    <property type="entry name" value="CHOLESTEROL RING-CLEAVING HYDROLASE IPDB SUBUNIT"/>
    <property type="match status" value="1"/>
</dbReference>
<comment type="caution">
    <text evidence="1">The sequence shown here is derived from an EMBL/GenBank/DDBJ whole genome shotgun (WGS) entry which is preliminary data.</text>
</comment>
<dbReference type="SMART" id="SM00882">
    <property type="entry name" value="CoA_trans"/>
    <property type="match status" value="1"/>
</dbReference>
<dbReference type="Proteomes" id="UP000772181">
    <property type="component" value="Unassembled WGS sequence"/>
</dbReference>
<dbReference type="EMBL" id="JACQWF010000162">
    <property type="protein sequence ID" value="MBI4595450.1"/>
    <property type="molecule type" value="Genomic_DNA"/>
</dbReference>
<dbReference type="GO" id="GO:0008410">
    <property type="term" value="F:CoA-transferase activity"/>
    <property type="evidence" value="ECO:0007669"/>
    <property type="project" value="InterPro"/>
</dbReference>
<evidence type="ECO:0000313" key="1">
    <source>
        <dbReference type="EMBL" id="MBI4595450.1"/>
    </source>
</evidence>
<dbReference type="InterPro" id="IPR004165">
    <property type="entry name" value="CoA_trans_fam_I"/>
</dbReference>
<accession>A0A933GLQ9</accession>
<dbReference type="AlphaFoldDB" id="A0A933GLQ9"/>
<dbReference type="Pfam" id="PF01144">
    <property type="entry name" value="CoA_trans"/>
    <property type="match status" value="1"/>
</dbReference>
<dbReference type="Gene3D" id="3.40.1080.10">
    <property type="entry name" value="Glutaconate Coenzyme A-transferase"/>
    <property type="match status" value="1"/>
</dbReference>
<dbReference type="InterPro" id="IPR037171">
    <property type="entry name" value="NagB/RpiA_transferase-like"/>
</dbReference>
<dbReference type="SUPFAM" id="SSF100950">
    <property type="entry name" value="NagB/RpiA/CoA transferase-like"/>
    <property type="match status" value="1"/>
</dbReference>
<protein>
    <submittedName>
        <fullName evidence="1">Acyl CoA--acetate/3-ketoacid CoA transferase subunit beta</fullName>
    </submittedName>
</protein>
<dbReference type="PANTHER" id="PTHR43293">
    <property type="entry name" value="ACETATE COA-TRANSFERASE YDIF"/>
    <property type="match status" value="1"/>
</dbReference>